<keyword evidence="2" id="KW-1185">Reference proteome</keyword>
<gene>
    <name evidence="1" type="ORF">GCM10017567_54720</name>
</gene>
<evidence type="ECO:0000313" key="2">
    <source>
        <dbReference type="Proteomes" id="UP000649955"/>
    </source>
</evidence>
<evidence type="ECO:0000313" key="1">
    <source>
        <dbReference type="EMBL" id="GHG28218.1"/>
    </source>
</evidence>
<accession>A0ABQ3KIJ9</accession>
<comment type="caution">
    <text evidence="1">The sequence shown here is derived from an EMBL/GenBank/DDBJ whole genome shotgun (WGS) entry which is preliminary data.</text>
</comment>
<organism evidence="1 2">
    <name type="scientific">Amycolatopsis bullii</name>
    <dbReference type="NCBI Taxonomy" id="941987"/>
    <lineage>
        <taxon>Bacteria</taxon>
        <taxon>Bacillati</taxon>
        <taxon>Actinomycetota</taxon>
        <taxon>Actinomycetes</taxon>
        <taxon>Pseudonocardiales</taxon>
        <taxon>Pseudonocardiaceae</taxon>
        <taxon>Amycolatopsis</taxon>
    </lineage>
</organism>
<proteinExistence type="predicted"/>
<protein>
    <submittedName>
        <fullName evidence="1">Uncharacterized protein</fullName>
    </submittedName>
</protein>
<name>A0ABQ3KIJ9_9PSEU</name>
<dbReference type="Proteomes" id="UP000649955">
    <property type="component" value="Unassembled WGS sequence"/>
</dbReference>
<sequence>MPETSGTLIRFAGAEVEAEVEVEVVVPGLPGGAPQATGAKARTASAVTMRRDMPAEYPRACPPFR</sequence>
<dbReference type="EMBL" id="BNAW01000028">
    <property type="protein sequence ID" value="GHG28218.1"/>
    <property type="molecule type" value="Genomic_DNA"/>
</dbReference>
<reference evidence="2" key="1">
    <citation type="journal article" date="2019" name="Int. J. Syst. Evol. Microbiol.">
        <title>The Global Catalogue of Microorganisms (GCM) 10K type strain sequencing project: providing services to taxonomists for standard genome sequencing and annotation.</title>
        <authorList>
            <consortium name="The Broad Institute Genomics Platform"/>
            <consortium name="The Broad Institute Genome Sequencing Center for Infectious Disease"/>
            <person name="Wu L."/>
            <person name="Ma J."/>
        </authorList>
    </citation>
    <scope>NUCLEOTIDE SEQUENCE [LARGE SCALE GENOMIC DNA]</scope>
    <source>
        <strain evidence="2">CGMCC 4.7680</strain>
    </source>
</reference>